<name>A0A1J0VUC0_9NOCA</name>
<dbReference type="PANTHER" id="PTHR34846">
    <property type="entry name" value="4-CARBOXYMUCONOLACTONE DECARBOXYLASE FAMILY PROTEIN (AFU_ORTHOLOGUE AFUA_6G11590)"/>
    <property type="match status" value="1"/>
</dbReference>
<proteinExistence type="predicted"/>
<keyword evidence="3" id="KW-1185">Reference proteome</keyword>
<evidence type="ECO:0000313" key="3">
    <source>
        <dbReference type="Proteomes" id="UP000183810"/>
    </source>
</evidence>
<dbReference type="GO" id="GO:0051920">
    <property type="term" value="F:peroxiredoxin activity"/>
    <property type="evidence" value="ECO:0007669"/>
    <property type="project" value="InterPro"/>
</dbReference>
<dbReference type="RefSeq" id="WP_071928789.1">
    <property type="nucleotide sequence ID" value="NZ_CP018082.1"/>
</dbReference>
<dbReference type="SUPFAM" id="SSF69118">
    <property type="entry name" value="AhpD-like"/>
    <property type="match status" value="1"/>
</dbReference>
<dbReference type="EMBL" id="CP018082">
    <property type="protein sequence ID" value="APE35602.1"/>
    <property type="molecule type" value="Genomic_DNA"/>
</dbReference>
<reference evidence="2" key="1">
    <citation type="submission" date="2016-11" db="EMBL/GenBank/DDBJ databases">
        <authorList>
            <person name="Jaros S."/>
            <person name="Januszkiewicz K."/>
            <person name="Wedrychowicz H."/>
        </authorList>
    </citation>
    <scope>NUCLEOTIDE SEQUENCE [LARGE SCALE GENOMIC DNA]</scope>
    <source>
        <strain evidence="2">Y48</strain>
    </source>
</reference>
<evidence type="ECO:0000259" key="1">
    <source>
        <dbReference type="Pfam" id="PF02627"/>
    </source>
</evidence>
<dbReference type="Pfam" id="PF02627">
    <property type="entry name" value="CMD"/>
    <property type="match status" value="1"/>
</dbReference>
<gene>
    <name evidence="2" type="ORF">BOX37_18420</name>
</gene>
<feature type="domain" description="Carboxymuconolactone decarboxylase-like" evidence="1">
    <location>
        <begin position="44"/>
        <end position="105"/>
    </location>
</feature>
<protein>
    <submittedName>
        <fullName evidence="2">Carboxymuconolactone decarboxylase</fullName>
    </submittedName>
</protein>
<dbReference type="OrthoDB" id="4704294at2"/>
<accession>A0A1J0VUC0</accession>
<organism evidence="2 3">
    <name type="scientific">Nocardia mangyaensis</name>
    <dbReference type="NCBI Taxonomy" id="2213200"/>
    <lineage>
        <taxon>Bacteria</taxon>
        <taxon>Bacillati</taxon>
        <taxon>Actinomycetota</taxon>
        <taxon>Actinomycetes</taxon>
        <taxon>Mycobacteriales</taxon>
        <taxon>Nocardiaceae</taxon>
        <taxon>Nocardia</taxon>
    </lineage>
</organism>
<dbReference type="Gene3D" id="1.20.1290.10">
    <property type="entry name" value="AhpD-like"/>
    <property type="match status" value="1"/>
</dbReference>
<sequence>MRLPPLPADQWDDQVQHALSGLLPRDRRNPAGAGNALATLVRHPDLTKAYSSLGVHLLFRSTLPARARELAILRVAHRRGCAYEWAHHVEMAGESGVTAADIAAAQGGTPTEEFDRVIFAATDELETTSNLSDSTWVALGAHLDERQCMDLVFTVGNYAMLAMAFNTFGVEVEQTER</sequence>
<dbReference type="KEGG" id="nsl:BOX37_18420"/>
<dbReference type="PANTHER" id="PTHR34846:SF5">
    <property type="entry name" value="CARBOXYMUCONOLACTONE DECARBOXYLASE-LIKE DOMAIN-CONTAINING PROTEIN"/>
    <property type="match status" value="1"/>
</dbReference>
<dbReference type="Proteomes" id="UP000183810">
    <property type="component" value="Chromosome"/>
</dbReference>
<dbReference type="InterPro" id="IPR029032">
    <property type="entry name" value="AhpD-like"/>
</dbReference>
<evidence type="ECO:0000313" key="2">
    <source>
        <dbReference type="EMBL" id="APE35602.1"/>
    </source>
</evidence>
<dbReference type="InterPro" id="IPR003779">
    <property type="entry name" value="CMD-like"/>
</dbReference>
<dbReference type="AlphaFoldDB" id="A0A1J0VUC0"/>